<organism evidence="1 2">
    <name type="scientific">Mergibacter septicus</name>
    <dbReference type="NCBI Taxonomy" id="221402"/>
    <lineage>
        <taxon>Bacteria</taxon>
        <taxon>Pseudomonadati</taxon>
        <taxon>Pseudomonadota</taxon>
        <taxon>Gammaproteobacteria</taxon>
        <taxon>Pasteurellales</taxon>
        <taxon>Pasteurellaceae</taxon>
        <taxon>Mergibacter</taxon>
    </lineage>
</organism>
<gene>
    <name evidence="1" type="ORF">CEP48_00830</name>
</gene>
<evidence type="ECO:0000313" key="2">
    <source>
        <dbReference type="Proteomes" id="UP000955338"/>
    </source>
</evidence>
<reference evidence="1" key="1">
    <citation type="submission" date="2017-06" db="EMBL/GenBank/DDBJ databases">
        <title>Genome sequencing of pathogenic and non-pathogenic strains within Bisgaard taxon 40.</title>
        <authorList>
            <person name="Ladner J.T."/>
            <person name="Lovett S.P."/>
            <person name="Koroleva G."/>
            <person name="Lorch J.M."/>
        </authorList>
    </citation>
    <scope>NUCLEOTIDE SEQUENCE</scope>
    <source>
        <strain evidence="1">27576-1-I1</strain>
    </source>
</reference>
<name>A0A8E3MF25_9PAST</name>
<evidence type="ECO:0000313" key="1">
    <source>
        <dbReference type="EMBL" id="QDJ14062.1"/>
    </source>
</evidence>
<dbReference type="EMBL" id="CP022011">
    <property type="protein sequence ID" value="QDJ14062.1"/>
    <property type="molecule type" value="Genomic_DNA"/>
</dbReference>
<accession>A0A8E3MF25</accession>
<dbReference type="RefSeq" id="WP_261919855.1">
    <property type="nucleotide sequence ID" value="NZ_CP022011.1"/>
</dbReference>
<protein>
    <submittedName>
        <fullName evidence="1">Uncharacterized protein</fullName>
    </submittedName>
</protein>
<sequence>MSAVELAKDLKVIVDEIKTDEYLSILLNHTISQLEHLSDFESLLCRTYENKKIAPLLKRIKNKIDSNDGNINLEKCFGDFVDLYSSCETLYHSFVSKTPLFKKLEQNLTDSFNEKIEEYDEAFNKKNTEFSNKLTSLQTALGQAQTNSSAIETIHKNATTLGNSITTMEAEYKTAKNNYTEQKTKYDELILSITKKEQEIEKLKSEIREIKTNNSNELEELREELETEKEKIKDILGLANMASMAKAFLDRKKELYKPIYWSAFWRNLGLILLFSGISALLYFEFSNTFDYIRFLSRLPLSLPLIWLVWTNAQRNNHLVRVQEEYAYKAAVATAFEGYQRKVDETEDRDLKKLLLELSIKNMGDDPVRLFDKNVKNSPFETVLEKLCPIKNKKEDA</sequence>
<dbReference type="Proteomes" id="UP000955338">
    <property type="component" value="Chromosome"/>
</dbReference>
<proteinExistence type="predicted"/>
<keyword evidence="2" id="KW-1185">Reference proteome</keyword>
<dbReference type="AlphaFoldDB" id="A0A8E3MF25"/>